<dbReference type="RefSeq" id="WP_184398127.1">
    <property type="nucleotide sequence ID" value="NZ_BAAAJD010000131.1"/>
</dbReference>
<proteinExistence type="predicted"/>
<dbReference type="AlphaFoldDB" id="A0A7W8QRQ0"/>
<accession>A0A7W8QRQ0</accession>
<reference evidence="1 2" key="1">
    <citation type="submission" date="2020-08" db="EMBL/GenBank/DDBJ databases">
        <title>Sequencing the genomes of 1000 actinobacteria strains.</title>
        <authorList>
            <person name="Klenk H.-P."/>
        </authorList>
    </citation>
    <scope>NUCLEOTIDE SEQUENCE [LARGE SCALE GENOMIC DNA]</scope>
    <source>
        <strain evidence="1 2">DSM 44551</strain>
    </source>
</reference>
<protein>
    <submittedName>
        <fullName evidence="1">Uncharacterized protein</fullName>
    </submittedName>
</protein>
<organism evidence="1 2">
    <name type="scientific">Nocardiopsis composta</name>
    <dbReference type="NCBI Taxonomy" id="157465"/>
    <lineage>
        <taxon>Bacteria</taxon>
        <taxon>Bacillati</taxon>
        <taxon>Actinomycetota</taxon>
        <taxon>Actinomycetes</taxon>
        <taxon>Streptosporangiales</taxon>
        <taxon>Nocardiopsidaceae</taxon>
        <taxon>Nocardiopsis</taxon>
    </lineage>
</organism>
<dbReference type="Proteomes" id="UP000572635">
    <property type="component" value="Unassembled WGS sequence"/>
</dbReference>
<name>A0A7W8QRQ0_9ACTN</name>
<comment type="caution">
    <text evidence="1">The sequence shown here is derived from an EMBL/GenBank/DDBJ whole genome shotgun (WGS) entry which is preliminary data.</text>
</comment>
<keyword evidence="2" id="KW-1185">Reference proteome</keyword>
<dbReference type="EMBL" id="JACHDB010000002">
    <property type="protein sequence ID" value="MBB5435373.1"/>
    <property type="molecule type" value="Genomic_DNA"/>
</dbReference>
<sequence>MTLWTWVAETARRFREEERPELADAVVRLPLLAAEGDTERIRAVLPSALRALREADGFLPVWLEGYYRHWPLAARVGHRGEGTAALAAAEEALVAAHGDAEDADDAASTCGPASCAAQNVLDCYANIDGPGRTADRTALLAEAMAHSCPGHPAWEALVVAHADMLIDDERPEEAVRELDLRAAEIREAGAEVGMEYGFAYVRALRYQDRYTDALLVLEQLEEGALGSVPAGTARTAAARRLRFERARLLAWLSRAGLKAGEEAAAALPDVTEADAHPRLRKAWTDAAEDLAAQGALANDWKIGVALTTWSRYAERVGADRRCAQLSLAAARLAAARGARWVGESALARARRALGRIRRADELAADLDEARGLVLGLPPVVLPVDAADLVAELRKEPRETVDPERQADLVVAARAQRPDDSVLLSALGQVGRTLKLGDTAAEPQWSRVRRAPNDQRAALSLLETLLQDNDTAGVRVLVRTLTDAALAPSTPN</sequence>
<evidence type="ECO:0000313" key="1">
    <source>
        <dbReference type="EMBL" id="MBB5435373.1"/>
    </source>
</evidence>
<gene>
    <name evidence="1" type="ORF">HDA36_005521</name>
</gene>
<evidence type="ECO:0000313" key="2">
    <source>
        <dbReference type="Proteomes" id="UP000572635"/>
    </source>
</evidence>